<reference evidence="3 4" key="1">
    <citation type="journal article" date="2019" name="Environ. Microbiol.">
        <title>Species interactions and distinct microbial communities in high Arctic permafrost affected cryosols are associated with the CH4 and CO2 gas fluxes.</title>
        <authorList>
            <person name="Altshuler I."/>
            <person name="Hamel J."/>
            <person name="Turney S."/>
            <person name="Magnuson E."/>
            <person name="Levesque R."/>
            <person name="Greer C."/>
            <person name="Whyte L.G."/>
        </authorList>
    </citation>
    <scope>NUCLEOTIDE SEQUENCE [LARGE SCALE GENOMIC DNA]</scope>
    <source>
        <strain evidence="3 4">S9.2P</strain>
    </source>
</reference>
<evidence type="ECO:0000313" key="4">
    <source>
        <dbReference type="Proteomes" id="UP000317646"/>
    </source>
</evidence>
<comment type="similarity">
    <text evidence="1">Belongs to the site-specific recombinase resolvase family.</text>
</comment>
<dbReference type="PROSITE" id="PS51736">
    <property type="entry name" value="RECOMBINASES_3"/>
    <property type="match status" value="1"/>
</dbReference>
<dbReference type="PANTHER" id="PTHR30461">
    <property type="entry name" value="DNA-INVERTASE FROM LAMBDOID PROPHAGE"/>
    <property type="match status" value="1"/>
</dbReference>
<dbReference type="OrthoDB" id="9797501at2"/>
<dbReference type="InterPro" id="IPR050639">
    <property type="entry name" value="SSR_resolvase"/>
</dbReference>
<sequence length="191" mass="21247">MQHIFGYARVSATDQNLDTQLDDLTRAGCSRIFQEKVSGTRTRSLALDELLDVVREGDVVIVNRLARLGRNTVHTIQLVEEFNRCGVHFRALDLGIDSRTPAGKMIIGVFSSFNQNERENNREKSLAGINLAKQQGKHLGRPAGRDAEKLSKVAKALEKQLSVAEIVSLTGISRASVKRYRQELSNGSLFR</sequence>
<evidence type="ECO:0000259" key="2">
    <source>
        <dbReference type="PROSITE" id="PS51736"/>
    </source>
</evidence>
<comment type="caution">
    <text evidence="3">The sequence shown here is derived from an EMBL/GenBank/DDBJ whole genome shotgun (WGS) entry which is preliminary data.</text>
</comment>
<dbReference type="GO" id="GO:0000150">
    <property type="term" value="F:DNA strand exchange activity"/>
    <property type="evidence" value="ECO:0007669"/>
    <property type="project" value="InterPro"/>
</dbReference>
<dbReference type="RefSeq" id="WP_140468232.1">
    <property type="nucleotide sequence ID" value="NZ_RCYZ01000006.1"/>
</dbReference>
<dbReference type="SMART" id="SM00857">
    <property type="entry name" value="Resolvase"/>
    <property type="match status" value="1"/>
</dbReference>
<gene>
    <name evidence="3" type="ORF">EAH73_15735</name>
</gene>
<dbReference type="SUPFAM" id="SSF53041">
    <property type="entry name" value="Resolvase-like"/>
    <property type="match status" value="1"/>
</dbReference>
<dbReference type="Gene3D" id="3.40.50.1390">
    <property type="entry name" value="Resolvase, N-terminal catalytic domain"/>
    <property type="match status" value="1"/>
</dbReference>
<dbReference type="PANTHER" id="PTHR30461:SF26">
    <property type="entry name" value="RESOLVASE HOMOLOG YNEB"/>
    <property type="match status" value="1"/>
</dbReference>
<proteinExistence type="inferred from homology"/>
<dbReference type="Pfam" id="PF00239">
    <property type="entry name" value="Resolvase"/>
    <property type="match status" value="1"/>
</dbReference>
<dbReference type="CDD" id="cd03768">
    <property type="entry name" value="SR_ResInv"/>
    <property type="match status" value="1"/>
</dbReference>
<dbReference type="GO" id="GO:0003677">
    <property type="term" value="F:DNA binding"/>
    <property type="evidence" value="ECO:0007669"/>
    <property type="project" value="InterPro"/>
</dbReference>
<name>A0A502GUH2_9BACT</name>
<dbReference type="Proteomes" id="UP000317646">
    <property type="component" value="Unassembled WGS sequence"/>
</dbReference>
<dbReference type="InterPro" id="IPR036162">
    <property type="entry name" value="Resolvase-like_N_sf"/>
</dbReference>
<feature type="domain" description="Resolvase/invertase-type recombinase catalytic" evidence="2">
    <location>
        <begin position="3"/>
        <end position="136"/>
    </location>
</feature>
<dbReference type="InterPro" id="IPR006119">
    <property type="entry name" value="Resolv_N"/>
</dbReference>
<organism evidence="3 4">
    <name type="scientific">Hymenobacter nivis</name>
    <dbReference type="NCBI Taxonomy" id="1850093"/>
    <lineage>
        <taxon>Bacteria</taxon>
        <taxon>Pseudomonadati</taxon>
        <taxon>Bacteroidota</taxon>
        <taxon>Cytophagia</taxon>
        <taxon>Cytophagales</taxon>
        <taxon>Hymenobacteraceae</taxon>
        <taxon>Hymenobacter</taxon>
    </lineage>
</organism>
<accession>A0A502GUH2</accession>
<protein>
    <submittedName>
        <fullName evidence="3">Recombinase family protein</fullName>
    </submittedName>
</protein>
<dbReference type="AlphaFoldDB" id="A0A502GUH2"/>
<dbReference type="EMBL" id="RCYZ01000006">
    <property type="protein sequence ID" value="TPG64613.1"/>
    <property type="molecule type" value="Genomic_DNA"/>
</dbReference>
<evidence type="ECO:0000256" key="1">
    <source>
        <dbReference type="ARBA" id="ARBA00009913"/>
    </source>
</evidence>
<evidence type="ECO:0000313" key="3">
    <source>
        <dbReference type="EMBL" id="TPG64613.1"/>
    </source>
</evidence>
<keyword evidence="4" id="KW-1185">Reference proteome</keyword>